<evidence type="ECO:0000256" key="1">
    <source>
        <dbReference type="ARBA" id="ARBA00000085"/>
    </source>
</evidence>
<evidence type="ECO:0000256" key="5">
    <source>
        <dbReference type="ARBA" id="ARBA00022777"/>
    </source>
</evidence>
<name>A0A1H8NQL5_9FLAO</name>
<evidence type="ECO:0000256" key="4">
    <source>
        <dbReference type="ARBA" id="ARBA00022679"/>
    </source>
</evidence>
<dbReference type="PROSITE" id="PS50113">
    <property type="entry name" value="PAC"/>
    <property type="match status" value="2"/>
</dbReference>
<dbReference type="InterPro" id="IPR000700">
    <property type="entry name" value="PAS-assoc_C"/>
</dbReference>
<dbReference type="SUPFAM" id="SSF55785">
    <property type="entry name" value="PYP-like sensor domain (PAS domain)"/>
    <property type="match status" value="2"/>
</dbReference>
<dbReference type="SMART" id="SM00091">
    <property type="entry name" value="PAS"/>
    <property type="match status" value="2"/>
</dbReference>
<dbReference type="SUPFAM" id="SSF55874">
    <property type="entry name" value="ATPase domain of HSP90 chaperone/DNA topoisomerase II/histidine kinase"/>
    <property type="match status" value="1"/>
</dbReference>
<accession>A0A1H8NQL5</accession>
<dbReference type="PROSITE" id="PS50109">
    <property type="entry name" value="HIS_KIN"/>
    <property type="match status" value="1"/>
</dbReference>
<dbReference type="PROSITE" id="PS50112">
    <property type="entry name" value="PAS"/>
    <property type="match status" value="1"/>
</dbReference>
<keyword evidence="10" id="KW-1185">Reference proteome</keyword>
<dbReference type="SMART" id="SM00387">
    <property type="entry name" value="HATPase_c"/>
    <property type="match status" value="1"/>
</dbReference>
<dbReference type="Pfam" id="PF08447">
    <property type="entry name" value="PAS_3"/>
    <property type="match status" value="1"/>
</dbReference>
<dbReference type="AlphaFoldDB" id="A0A1H8NQL5"/>
<dbReference type="STRING" id="604089.SAMN04487942_2415"/>
<dbReference type="InterPro" id="IPR013655">
    <property type="entry name" value="PAS_fold_3"/>
</dbReference>
<dbReference type="CDD" id="cd00130">
    <property type="entry name" value="PAS"/>
    <property type="match status" value="2"/>
</dbReference>
<organism evidence="9 10">
    <name type="scientific">Flavobacterium sinopsychrotolerans</name>
    <dbReference type="NCBI Taxonomy" id="604089"/>
    <lineage>
        <taxon>Bacteria</taxon>
        <taxon>Pseudomonadati</taxon>
        <taxon>Bacteroidota</taxon>
        <taxon>Flavobacteriia</taxon>
        <taxon>Flavobacteriales</taxon>
        <taxon>Flavobacteriaceae</taxon>
        <taxon>Flavobacterium</taxon>
    </lineage>
</organism>
<evidence type="ECO:0000259" key="7">
    <source>
        <dbReference type="PROSITE" id="PS50112"/>
    </source>
</evidence>
<evidence type="ECO:0000259" key="8">
    <source>
        <dbReference type="PROSITE" id="PS50113"/>
    </source>
</evidence>
<dbReference type="InterPro" id="IPR003594">
    <property type="entry name" value="HATPase_dom"/>
</dbReference>
<evidence type="ECO:0000256" key="3">
    <source>
        <dbReference type="ARBA" id="ARBA00022553"/>
    </source>
</evidence>
<dbReference type="Pfam" id="PF02518">
    <property type="entry name" value="HATPase_c"/>
    <property type="match status" value="1"/>
</dbReference>
<dbReference type="Gene3D" id="3.30.450.20">
    <property type="entry name" value="PAS domain"/>
    <property type="match status" value="2"/>
</dbReference>
<dbReference type="NCBIfam" id="TIGR00229">
    <property type="entry name" value="sensory_box"/>
    <property type="match status" value="1"/>
</dbReference>
<dbReference type="InterPro" id="IPR035965">
    <property type="entry name" value="PAS-like_dom_sf"/>
</dbReference>
<dbReference type="PANTHER" id="PTHR43304:SF1">
    <property type="entry name" value="PAC DOMAIN-CONTAINING PROTEIN"/>
    <property type="match status" value="1"/>
</dbReference>
<dbReference type="Proteomes" id="UP000198657">
    <property type="component" value="Unassembled WGS sequence"/>
</dbReference>
<dbReference type="PRINTS" id="PR00344">
    <property type="entry name" value="BCTRLSENSOR"/>
</dbReference>
<comment type="catalytic activity">
    <reaction evidence="1">
        <text>ATP + protein L-histidine = ADP + protein N-phospho-L-histidine.</text>
        <dbReference type="EC" id="2.7.13.3"/>
    </reaction>
</comment>
<dbReference type="InterPro" id="IPR052162">
    <property type="entry name" value="Sensor_kinase/Photoreceptor"/>
</dbReference>
<dbReference type="EMBL" id="FODN01000005">
    <property type="protein sequence ID" value="SEO31885.1"/>
    <property type="molecule type" value="Genomic_DNA"/>
</dbReference>
<dbReference type="SMART" id="SM00086">
    <property type="entry name" value="PAC"/>
    <property type="match status" value="2"/>
</dbReference>
<dbReference type="PANTHER" id="PTHR43304">
    <property type="entry name" value="PHYTOCHROME-LIKE PROTEIN CPH1"/>
    <property type="match status" value="1"/>
</dbReference>
<feature type="domain" description="Histidine kinase" evidence="6">
    <location>
        <begin position="293"/>
        <end position="506"/>
    </location>
</feature>
<sequence length="508" mass="58850">MVFDFSQNENCQEMNNFYTKLFKEIPDLIFEFIIAPDNTYLFPIVSKSVMDFFELSSDHFSDSDKFKVYERIFEADRLSFFQSLVDAKRNITRWDFEFRVLLPEKGLRWLKVSSKPELYPNGNVAFYGRISDITDLKEQETKLKISEERFKFALEASTAGVWDWDLTTNKVFYSSQSMKILEQESLDIFDNPERWDEIVHPDDLAKYYSEIQDHLDNKTPFYENYHRVLTSSGKYKWILDRGKVIERDNNGKPLRVIGTHTDISSQKEKELELIKTMELYSQQNSRLLNFSHIVSHNLNTQAGNIKSILDFIDSEDDLETNKEMLSYLRTVSNDLNETIVNLTQLVQIQSNSNIPIKSLELNLYLNKTLDLIRDLKNQNQVTIINDIPDGVFVDFNPAYLESILLNLTTNAIKYSNPEKPIVIKFTFSLENGKKTVSISDNGLGIDLKKHGDSLFGMYKTFHNHKEAHGLGLYITKNQIESMKGTVSVESEVGVGTTFKITFNDSLND</sequence>
<keyword evidence="5" id="KW-0418">Kinase</keyword>
<feature type="domain" description="PAS" evidence="7">
    <location>
        <begin position="146"/>
        <end position="218"/>
    </location>
</feature>
<keyword evidence="4" id="KW-0808">Transferase</keyword>
<gene>
    <name evidence="9" type="ORF">SAMN04487942_2415</name>
</gene>
<proteinExistence type="predicted"/>
<feature type="domain" description="PAC" evidence="8">
    <location>
        <begin position="222"/>
        <end position="275"/>
    </location>
</feature>
<reference evidence="10" key="1">
    <citation type="submission" date="2016-10" db="EMBL/GenBank/DDBJ databases">
        <authorList>
            <person name="Varghese N."/>
            <person name="Submissions S."/>
        </authorList>
    </citation>
    <scope>NUCLEOTIDE SEQUENCE [LARGE SCALE GENOMIC DNA]</scope>
    <source>
        <strain evidence="10">CGMCC 1.8704</strain>
    </source>
</reference>
<dbReference type="InterPro" id="IPR004358">
    <property type="entry name" value="Sig_transdc_His_kin-like_C"/>
</dbReference>
<dbReference type="Gene3D" id="3.30.565.10">
    <property type="entry name" value="Histidine kinase-like ATPase, C-terminal domain"/>
    <property type="match status" value="1"/>
</dbReference>
<feature type="domain" description="PAC" evidence="8">
    <location>
        <begin position="94"/>
        <end position="145"/>
    </location>
</feature>
<dbReference type="GO" id="GO:0004673">
    <property type="term" value="F:protein histidine kinase activity"/>
    <property type="evidence" value="ECO:0007669"/>
    <property type="project" value="UniProtKB-EC"/>
</dbReference>
<protein>
    <recommendedName>
        <fullName evidence="2">histidine kinase</fullName>
        <ecNumber evidence="2">2.7.13.3</ecNumber>
    </recommendedName>
</protein>
<evidence type="ECO:0000313" key="9">
    <source>
        <dbReference type="EMBL" id="SEO31885.1"/>
    </source>
</evidence>
<evidence type="ECO:0000259" key="6">
    <source>
        <dbReference type="PROSITE" id="PS50109"/>
    </source>
</evidence>
<dbReference type="OrthoDB" id="5522855at2"/>
<dbReference type="InterPro" id="IPR005467">
    <property type="entry name" value="His_kinase_dom"/>
</dbReference>
<dbReference type="InterPro" id="IPR000014">
    <property type="entry name" value="PAS"/>
</dbReference>
<dbReference type="EC" id="2.7.13.3" evidence="2"/>
<keyword evidence="3" id="KW-0597">Phosphoprotein</keyword>
<evidence type="ECO:0000256" key="2">
    <source>
        <dbReference type="ARBA" id="ARBA00012438"/>
    </source>
</evidence>
<dbReference type="InterPro" id="IPR036890">
    <property type="entry name" value="HATPase_C_sf"/>
</dbReference>
<evidence type="ECO:0000313" key="10">
    <source>
        <dbReference type="Proteomes" id="UP000198657"/>
    </source>
</evidence>
<dbReference type="InterPro" id="IPR001610">
    <property type="entry name" value="PAC"/>
</dbReference>